<reference evidence="2" key="1">
    <citation type="submission" date="2019-02" db="EMBL/GenBank/DDBJ databases">
        <title>Isolation and identification of novel species under the genus Muribaculum.</title>
        <authorList>
            <person name="Miyake S."/>
            <person name="Ding Y."/>
            <person name="Low A."/>
            <person name="Soh M."/>
            <person name="Seedorf H."/>
        </authorList>
    </citation>
    <scope>NUCLEOTIDE SEQUENCE [LARGE SCALE GENOMIC DNA]</scope>
    <source>
        <strain evidence="2">H5</strain>
    </source>
</reference>
<evidence type="ECO:0000313" key="2">
    <source>
        <dbReference type="Proteomes" id="UP000297149"/>
    </source>
</evidence>
<sequence length="254" mass="29338">MEKARKEYADKFSLPVVFASFIKPPYGMFTSMLNCAAIAYALRKYKSELFQTTISQPISDEALCTMVTDLFKMWKDGKSDSNSKMLLRFGSKEESDLTKLLYDTFDLGHTIKAKPDDVKSLDNAKWYIQEFCKLYAKQPLWTLVHIPSLSEDLKNAIQSLIAIFAQEAPPVEKIKAIYRNIKNNHVELLILITNVDNYEKGFVNFVDSIEGIKIEKAWWNEMLEKLSQLPSEIAFRKESDVEKAIYQFYIIAVR</sequence>
<dbReference type="KEGG" id="ddb:E7747_12085"/>
<organism evidence="1 2">
    <name type="scientific">Duncaniella dubosii</name>
    <dbReference type="NCBI Taxonomy" id="2518971"/>
    <lineage>
        <taxon>Bacteria</taxon>
        <taxon>Pseudomonadati</taxon>
        <taxon>Bacteroidota</taxon>
        <taxon>Bacteroidia</taxon>
        <taxon>Bacteroidales</taxon>
        <taxon>Muribaculaceae</taxon>
        <taxon>Duncaniella</taxon>
    </lineage>
</organism>
<evidence type="ECO:0000313" key="1">
    <source>
        <dbReference type="EMBL" id="QCD42956.1"/>
    </source>
</evidence>
<name>A0A4P7W4I2_9BACT</name>
<keyword evidence="2" id="KW-1185">Reference proteome</keyword>
<protein>
    <submittedName>
        <fullName evidence="1">Uncharacterized protein</fullName>
    </submittedName>
</protein>
<proteinExistence type="predicted"/>
<dbReference type="EMBL" id="CP039396">
    <property type="protein sequence ID" value="QCD42956.1"/>
    <property type="molecule type" value="Genomic_DNA"/>
</dbReference>
<dbReference type="AlphaFoldDB" id="A0A4P7W4I2"/>
<dbReference type="Proteomes" id="UP000297149">
    <property type="component" value="Chromosome"/>
</dbReference>
<dbReference type="RefSeq" id="WP_136416189.1">
    <property type="nucleotide sequence ID" value="NZ_CP039396.1"/>
</dbReference>
<accession>A0A4P7W4I2</accession>
<gene>
    <name evidence="1" type="ORF">E7747_12085</name>
</gene>